<proteinExistence type="inferred from homology"/>
<comment type="subcellular location">
    <subcellularLocation>
        <location evidence="1 12">Mitochondrion membrane</location>
        <topology evidence="1 12">Single-pass membrane protein</topology>
    </subcellularLocation>
</comment>
<keyword evidence="11 13" id="KW-0472">Membrane</keyword>
<evidence type="ECO:0000256" key="3">
    <source>
        <dbReference type="ARBA" id="ARBA00011291"/>
    </source>
</evidence>
<comment type="similarity">
    <text evidence="2 12">Belongs to the ATPase protein 8 family.</text>
</comment>
<evidence type="ECO:0000256" key="4">
    <source>
        <dbReference type="ARBA" id="ARBA00022448"/>
    </source>
</evidence>
<feature type="transmembrane region" description="Helical" evidence="13">
    <location>
        <begin position="6"/>
        <end position="30"/>
    </location>
</feature>
<geneLocation type="mitochondrion" evidence="14"/>
<dbReference type="GO" id="GO:0031966">
    <property type="term" value="C:mitochondrial membrane"/>
    <property type="evidence" value="ECO:0007669"/>
    <property type="project" value="UniProtKB-SubCell"/>
</dbReference>
<dbReference type="GO" id="GO:0015078">
    <property type="term" value="F:proton transmembrane transporter activity"/>
    <property type="evidence" value="ECO:0007669"/>
    <property type="project" value="InterPro"/>
</dbReference>
<evidence type="ECO:0000256" key="12">
    <source>
        <dbReference type="RuleBase" id="RU003661"/>
    </source>
</evidence>
<dbReference type="GO" id="GO:0045259">
    <property type="term" value="C:proton-transporting ATP synthase complex"/>
    <property type="evidence" value="ECO:0007669"/>
    <property type="project" value="UniProtKB-KW"/>
</dbReference>
<name>A0A140GMA9_9EUCA</name>
<dbReference type="Pfam" id="PF00895">
    <property type="entry name" value="ATP-synt_8"/>
    <property type="match status" value="1"/>
</dbReference>
<organism evidence="14">
    <name type="scientific">Ocypode cordimanus</name>
    <dbReference type="NCBI Taxonomy" id="652466"/>
    <lineage>
        <taxon>Eukaryota</taxon>
        <taxon>Metazoa</taxon>
        <taxon>Ecdysozoa</taxon>
        <taxon>Arthropoda</taxon>
        <taxon>Crustacea</taxon>
        <taxon>Multicrustacea</taxon>
        <taxon>Malacostraca</taxon>
        <taxon>Eumalacostraca</taxon>
        <taxon>Eucarida</taxon>
        <taxon>Decapoda</taxon>
        <taxon>Pleocyemata</taxon>
        <taxon>Brachyura</taxon>
        <taxon>Eubrachyura</taxon>
        <taxon>Ocypodoidea</taxon>
        <taxon>Ocypodidae</taxon>
        <taxon>Ocypodinae</taxon>
        <taxon>Ocypode</taxon>
    </lineage>
</organism>
<keyword evidence="10 12" id="KW-0496">Mitochondrion</keyword>
<accession>A0A140GMA9</accession>
<sequence>MPQMAPILWAPLLIFFILSLSMFFLLNFFIKPFEKKSLVLSDSTPSFKHWSL</sequence>
<dbReference type="GO" id="GO:0015986">
    <property type="term" value="P:proton motive force-driven ATP synthesis"/>
    <property type="evidence" value="ECO:0007669"/>
    <property type="project" value="InterPro"/>
</dbReference>
<keyword evidence="4 12" id="KW-0813">Transport</keyword>
<keyword evidence="8 13" id="KW-1133">Transmembrane helix</keyword>
<dbReference type="AlphaFoldDB" id="A0A140GMA9"/>
<dbReference type="EMBL" id="KT896743">
    <property type="protein sequence ID" value="AMN14545.1"/>
    <property type="molecule type" value="Genomic_DNA"/>
</dbReference>
<evidence type="ECO:0000256" key="8">
    <source>
        <dbReference type="ARBA" id="ARBA00022989"/>
    </source>
</evidence>
<reference evidence="14" key="1">
    <citation type="submission" date="2015-10" db="EMBL/GenBank/DDBJ databases">
        <authorList>
            <person name="Gilbert D.G."/>
        </authorList>
    </citation>
    <scope>NUCLEOTIDE SEQUENCE</scope>
</reference>
<evidence type="ECO:0000313" key="14">
    <source>
        <dbReference type="EMBL" id="AMN14545.1"/>
    </source>
</evidence>
<evidence type="ECO:0000256" key="1">
    <source>
        <dbReference type="ARBA" id="ARBA00004304"/>
    </source>
</evidence>
<evidence type="ECO:0000256" key="13">
    <source>
        <dbReference type="SAM" id="Phobius"/>
    </source>
</evidence>
<evidence type="ECO:0000256" key="6">
    <source>
        <dbReference type="ARBA" id="ARBA00022692"/>
    </source>
</evidence>
<dbReference type="GeneID" id="27109134"/>
<dbReference type="CTD" id="4509"/>
<keyword evidence="5 12" id="KW-0138">CF(0)</keyword>
<protein>
    <recommendedName>
        <fullName evidence="12">ATP synthase complex subunit 8</fullName>
    </recommendedName>
</protein>
<evidence type="ECO:0000256" key="7">
    <source>
        <dbReference type="ARBA" id="ARBA00022781"/>
    </source>
</evidence>
<evidence type="ECO:0000256" key="11">
    <source>
        <dbReference type="ARBA" id="ARBA00023136"/>
    </source>
</evidence>
<evidence type="ECO:0000256" key="5">
    <source>
        <dbReference type="ARBA" id="ARBA00022547"/>
    </source>
</evidence>
<evidence type="ECO:0000256" key="2">
    <source>
        <dbReference type="ARBA" id="ARBA00008892"/>
    </source>
</evidence>
<dbReference type="InterPro" id="IPR001421">
    <property type="entry name" value="ATP8_metazoa"/>
</dbReference>
<keyword evidence="9 12" id="KW-0406">Ion transport</keyword>
<evidence type="ECO:0000256" key="9">
    <source>
        <dbReference type="ARBA" id="ARBA00023065"/>
    </source>
</evidence>
<keyword evidence="7 12" id="KW-0375">Hydrogen ion transport</keyword>
<comment type="subunit">
    <text evidence="3">F-type ATPases have 2 components, CF(1) - the catalytic core - and CF(0) - the membrane proton channel.</text>
</comment>
<dbReference type="RefSeq" id="YP_009239911.1">
    <property type="nucleotide sequence ID" value="NC_029725.1"/>
</dbReference>
<evidence type="ECO:0000256" key="10">
    <source>
        <dbReference type="ARBA" id="ARBA00023128"/>
    </source>
</evidence>
<gene>
    <name evidence="14" type="primary">ATP8</name>
</gene>
<keyword evidence="6 12" id="KW-0812">Transmembrane</keyword>